<comment type="caution">
    <text evidence="5">The sequence shown here is derived from an EMBL/GenBank/DDBJ whole genome shotgun (WGS) entry which is preliminary data.</text>
</comment>
<dbReference type="OrthoDB" id="9806903at2"/>
<dbReference type="AlphaFoldDB" id="A0A6P2BPB5"/>
<evidence type="ECO:0000313" key="6">
    <source>
        <dbReference type="Proteomes" id="UP000460272"/>
    </source>
</evidence>
<keyword evidence="6" id="KW-1185">Reference proteome</keyword>
<dbReference type="Proteomes" id="UP000460272">
    <property type="component" value="Unassembled WGS sequence"/>
</dbReference>
<evidence type="ECO:0000259" key="4">
    <source>
        <dbReference type="SMART" id="SM00382"/>
    </source>
</evidence>
<comment type="similarity">
    <text evidence="1">Belongs to the CbxX/CfxQ family.</text>
</comment>
<dbReference type="EMBL" id="RPFW01000010">
    <property type="protein sequence ID" value="TVZ00005.1"/>
    <property type="molecule type" value="Genomic_DNA"/>
</dbReference>
<keyword evidence="2" id="KW-0547">Nucleotide-binding</keyword>
<dbReference type="PANTHER" id="PTHR43392">
    <property type="entry name" value="AAA-TYPE ATPASE FAMILY PROTEIN / ANKYRIN REPEAT FAMILY PROTEIN"/>
    <property type="match status" value="1"/>
</dbReference>
<dbReference type="GO" id="GO:0005524">
    <property type="term" value="F:ATP binding"/>
    <property type="evidence" value="ECO:0007669"/>
    <property type="project" value="UniProtKB-KW"/>
</dbReference>
<gene>
    <name evidence="5" type="ORF">EAS64_38620</name>
</gene>
<organism evidence="5 6">
    <name type="scientific">Trebonia kvetii</name>
    <dbReference type="NCBI Taxonomy" id="2480626"/>
    <lineage>
        <taxon>Bacteria</taxon>
        <taxon>Bacillati</taxon>
        <taxon>Actinomycetota</taxon>
        <taxon>Actinomycetes</taxon>
        <taxon>Streptosporangiales</taxon>
        <taxon>Treboniaceae</taxon>
        <taxon>Trebonia</taxon>
    </lineage>
</organism>
<sequence>MASHGRVLPDGLADLRGLEPVQDQFRDVLAILEAERGREQGGRTVRRRAWKNLVFTGGPGSGKSWAAAAVARAYWKLGLLSSGHLLEVAPADLNWTDAGETGALADKVFRNAMGGVLMIKGADDWYQLRDRGLHLAGHLYAQLTEYRVTRDDQVAVIVTGQADPLHKWLHGHPQLAARFLAVIDFPRYRGCL</sequence>
<keyword evidence="3" id="KW-0067">ATP-binding</keyword>
<protein>
    <submittedName>
        <fullName evidence="5">AAA family ATPase</fullName>
    </submittedName>
</protein>
<name>A0A6P2BPB5_9ACTN</name>
<accession>A0A6P2BPB5</accession>
<feature type="domain" description="AAA+ ATPase" evidence="4">
    <location>
        <begin position="49"/>
        <end position="189"/>
    </location>
</feature>
<evidence type="ECO:0000313" key="5">
    <source>
        <dbReference type="EMBL" id="TVZ00005.1"/>
    </source>
</evidence>
<dbReference type="GO" id="GO:0016887">
    <property type="term" value="F:ATP hydrolysis activity"/>
    <property type="evidence" value="ECO:0007669"/>
    <property type="project" value="InterPro"/>
</dbReference>
<evidence type="ECO:0000256" key="1">
    <source>
        <dbReference type="ARBA" id="ARBA00010378"/>
    </source>
</evidence>
<evidence type="ECO:0000256" key="3">
    <source>
        <dbReference type="ARBA" id="ARBA00022840"/>
    </source>
</evidence>
<dbReference type="SMART" id="SM00382">
    <property type="entry name" value="AAA"/>
    <property type="match status" value="1"/>
</dbReference>
<dbReference type="InterPro" id="IPR027417">
    <property type="entry name" value="P-loop_NTPase"/>
</dbReference>
<dbReference type="SUPFAM" id="SSF52540">
    <property type="entry name" value="P-loop containing nucleoside triphosphate hydrolases"/>
    <property type="match status" value="1"/>
</dbReference>
<evidence type="ECO:0000256" key="2">
    <source>
        <dbReference type="ARBA" id="ARBA00022741"/>
    </source>
</evidence>
<reference evidence="5 6" key="1">
    <citation type="submission" date="2018-11" db="EMBL/GenBank/DDBJ databases">
        <title>Trebonia kvetii gen.nov., sp.nov., a novel acidophilic actinobacterium, and proposal of the new actinobacterial family Treboniaceae fam. nov.</title>
        <authorList>
            <person name="Rapoport D."/>
            <person name="Sagova-Mareckova M."/>
            <person name="Sedlacek I."/>
            <person name="Provaznik J."/>
            <person name="Kralova S."/>
            <person name="Pavlinic D."/>
            <person name="Benes V."/>
            <person name="Kopecky J."/>
        </authorList>
    </citation>
    <scope>NUCLEOTIDE SEQUENCE [LARGE SCALE GENOMIC DNA]</scope>
    <source>
        <strain evidence="5 6">15Tr583</strain>
    </source>
</reference>
<proteinExistence type="inferred from homology"/>
<dbReference type="Pfam" id="PF00004">
    <property type="entry name" value="AAA"/>
    <property type="match status" value="1"/>
</dbReference>
<dbReference type="InterPro" id="IPR003593">
    <property type="entry name" value="AAA+_ATPase"/>
</dbReference>
<dbReference type="PRINTS" id="PR00819">
    <property type="entry name" value="CBXCFQXSUPER"/>
</dbReference>
<dbReference type="InterPro" id="IPR050773">
    <property type="entry name" value="CbxX/CfxQ_RuBisCO_ESX"/>
</dbReference>
<dbReference type="InterPro" id="IPR000641">
    <property type="entry name" value="CbxX/CfxQ"/>
</dbReference>
<dbReference type="PANTHER" id="PTHR43392:SF2">
    <property type="entry name" value="AAA-TYPE ATPASE FAMILY PROTEIN _ ANKYRIN REPEAT FAMILY PROTEIN"/>
    <property type="match status" value="1"/>
</dbReference>
<dbReference type="Gene3D" id="3.40.50.300">
    <property type="entry name" value="P-loop containing nucleotide triphosphate hydrolases"/>
    <property type="match status" value="1"/>
</dbReference>
<dbReference type="InterPro" id="IPR003959">
    <property type="entry name" value="ATPase_AAA_core"/>
</dbReference>